<dbReference type="EMBL" id="PTJE01000002">
    <property type="protein sequence ID" value="PPK95580.1"/>
    <property type="molecule type" value="Genomic_DNA"/>
</dbReference>
<dbReference type="SUPFAM" id="SSF52833">
    <property type="entry name" value="Thioredoxin-like"/>
    <property type="match status" value="1"/>
</dbReference>
<comment type="catalytic activity">
    <reaction evidence="11">
        <text>a hydroperoxide + [thioredoxin]-dithiol = an alcohol + [thioredoxin]-disulfide + H2O</text>
        <dbReference type="Rhea" id="RHEA:62620"/>
        <dbReference type="Rhea" id="RHEA-COMP:10698"/>
        <dbReference type="Rhea" id="RHEA-COMP:10700"/>
        <dbReference type="ChEBI" id="CHEBI:15377"/>
        <dbReference type="ChEBI" id="CHEBI:29950"/>
        <dbReference type="ChEBI" id="CHEBI:30879"/>
        <dbReference type="ChEBI" id="CHEBI:35924"/>
        <dbReference type="ChEBI" id="CHEBI:50058"/>
        <dbReference type="EC" id="1.11.1.24"/>
    </reaction>
</comment>
<comment type="similarity">
    <text evidence="9">Belongs to the peroxiredoxin family. BCP/PrxQ subfamily.</text>
</comment>
<evidence type="ECO:0000256" key="3">
    <source>
        <dbReference type="ARBA" id="ARBA00022559"/>
    </source>
</evidence>
<dbReference type="RefSeq" id="WP_104515199.1">
    <property type="nucleotide sequence ID" value="NZ_MQVW01000002.1"/>
</dbReference>
<dbReference type="InterPro" id="IPR000866">
    <property type="entry name" value="AhpC/TSA"/>
</dbReference>
<dbReference type="EC" id="1.11.1.24" evidence="2"/>
<evidence type="ECO:0000256" key="10">
    <source>
        <dbReference type="ARBA" id="ARBA00042639"/>
    </source>
</evidence>
<dbReference type="GO" id="GO:0045454">
    <property type="term" value="P:cell redox homeostasis"/>
    <property type="evidence" value="ECO:0007669"/>
    <property type="project" value="TreeGrafter"/>
</dbReference>
<evidence type="ECO:0000256" key="8">
    <source>
        <dbReference type="ARBA" id="ARBA00032824"/>
    </source>
</evidence>
<dbReference type="Proteomes" id="UP000239002">
    <property type="component" value="Unassembled WGS sequence"/>
</dbReference>
<evidence type="ECO:0000256" key="7">
    <source>
        <dbReference type="ARBA" id="ARBA00023284"/>
    </source>
</evidence>
<comment type="function">
    <text evidence="1">Thiol-specific peroxidase that catalyzes the reduction of hydrogen peroxide and organic hydroperoxides to water and alcohols, respectively. Plays a role in cell protection against oxidative stress by detoxifying peroxides and as sensor of hydrogen peroxide-mediated signaling events.</text>
</comment>
<keyword evidence="3" id="KW-0575">Peroxidase</keyword>
<keyword evidence="14" id="KW-1185">Reference proteome</keyword>
<sequence length="211" mass="23728">MNLIAQLQSLAEGSASRHPGESQEIMSKGIEELKASHIVSKSLKTGDKIPAIQLPNQNNELVDVNEILKTDKVVLSFYRGGWCPYCNLELKALQHFLPEMEEKGARLIAITPETPDNSMTTHEKNELTFDILTDKNNELARAMNLVFTLPEDLQNLYKKFGIDLDGTQGNTSQELPLAATYVIGKNGIIEYHFIEEDYKLRADPKEILDKL</sequence>
<evidence type="ECO:0000313" key="14">
    <source>
        <dbReference type="Proteomes" id="UP000239002"/>
    </source>
</evidence>
<dbReference type="InterPro" id="IPR036249">
    <property type="entry name" value="Thioredoxin-like_sf"/>
</dbReference>
<dbReference type="Pfam" id="PF00578">
    <property type="entry name" value="AhpC-TSA"/>
    <property type="match status" value="1"/>
</dbReference>
<dbReference type="PANTHER" id="PTHR42801">
    <property type="entry name" value="THIOREDOXIN-DEPENDENT PEROXIDE REDUCTASE"/>
    <property type="match status" value="1"/>
</dbReference>
<evidence type="ECO:0000256" key="5">
    <source>
        <dbReference type="ARBA" id="ARBA00023002"/>
    </source>
</evidence>
<feature type="domain" description="Thioredoxin" evidence="12">
    <location>
        <begin position="43"/>
        <end position="211"/>
    </location>
</feature>
<evidence type="ECO:0000259" key="12">
    <source>
        <dbReference type="PROSITE" id="PS51352"/>
    </source>
</evidence>
<dbReference type="GO" id="GO:0005737">
    <property type="term" value="C:cytoplasm"/>
    <property type="evidence" value="ECO:0007669"/>
    <property type="project" value="TreeGrafter"/>
</dbReference>
<gene>
    <name evidence="13" type="ORF">LY01_01171</name>
</gene>
<keyword evidence="6" id="KW-1015">Disulfide bond</keyword>
<keyword evidence="7" id="KW-0676">Redox-active center</keyword>
<dbReference type="GO" id="GO:0008379">
    <property type="term" value="F:thioredoxin peroxidase activity"/>
    <property type="evidence" value="ECO:0007669"/>
    <property type="project" value="TreeGrafter"/>
</dbReference>
<evidence type="ECO:0000313" key="13">
    <source>
        <dbReference type="EMBL" id="PPK95580.1"/>
    </source>
</evidence>
<evidence type="ECO:0000256" key="2">
    <source>
        <dbReference type="ARBA" id="ARBA00013017"/>
    </source>
</evidence>
<dbReference type="AlphaFoldDB" id="A0A2S6IN64"/>
<dbReference type="PROSITE" id="PS51352">
    <property type="entry name" value="THIOREDOXIN_2"/>
    <property type="match status" value="1"/>
</dbReference>
<dbReference type="OrthoDB" id="9809746at2"/>
<dbReference type="PANTHER" id="PTHR42801:SF7">
    <property type="entry name" value="SLL1159 PROTEIN"/>
    <property type="match status" value="1"/>
</dbReference>
<protein>
    <recommendedName>
        <fullName evidence="2">thioredoxin-dependent peroxiredoxin</fullName>
        <ecNumber evidence="2">1.11.1.24</ecNumber>
    </recommendedName>
    <alternativeName>
        <fullName evidence="8">Thioredoxin peroxidase</fullName>
    </alternativeName>
    <alternativeName>
        <fullName evidence="10">Thioredoxin-dependent peroxiredoxin Bcp</fullName>
    </alternativeName>
</protein>
<evidence type="ECO:0000256" key="11">
    <source>
        <dbReference type="ARBA" id="ARBA00049091"/>
    </source>
</evidence>
<reference evidence="13 14" key="1">
    <citation type="submission" date="2018-02" db="EMBL/GenBank/DDBJ databases">
        <title>Genomic Encyclopedia of Archaeal and Bacterial Type Strains, Phase II (KMG-II): from individual species to whole genera.</title>
        <authorList>
            <person name="Goeker M."/>
        </authorList>
    </citation>
    <scope>NUCLEOTIDE SEQUENCE [LARGE SCALE GENOMIC DNA]</scope>
    <source>
        <strain evidence="13 14">DSM 16809</strain>
    </source>
</reference>
<evidence type="ECO:0000256" key="9">
    <source>
        <dbReference type="ARBA" id="ARBA00038489"/>
    </source>
</evidence>
<organism evidence="13 14">
    <name type="scientific">Nonlabens xylanidelens</name>
    <dbReference type="NCBI Taxonomy" id="191564"/>
    <lineage>
        <taxon>Bacteria</taxon>
        <taxon>Pseudomonadati</taxon>
        <taxon>Bacteroidota</taxon>
        <taxon>Flavobacteriia</taxon>
        <taxon>Flavobacteriales</taxon>
        <taxon>Flavobacteriaceae</taxon>
        <taxon>Nonlabens</taxon>
    </lineage>
</organism>
<name>A0A2S6IN64_9FLAO</name>
<dbReference type="InterPro" id="IPR050924">
    <property type="entry name" value="Peroxiredoxin_BCP/PrxQ"/>
</dbReference>
<accession>A0A2S6IN64</accession>
<proteinExistence type="inferred from homology"/>
<dbReference type="Gene3D" id="3.40.30.10">
    <property type="entry name" value="Glutaredoxin"/>
    <property type="match status" value="1"/>
</dbReference>
<dbReference type="InterPro" id="IPR013766">
    <property type="entry name" value="Thioredoxin_domain"/>
</dbReference>
<dbReference type="GO" id="GO:0034599">
    <property type="term" value="P:cellular response to oxidative stress"/>
    <property type="evidence" value="ECO:0007669"/>
    <property type="project" value="TreeGrafter"/>
</dbReference>
<comment type="caution">
    <text evidence="13">The sequence shown here is derived from an EMBL/GenBank/DDBJ whole genome shotgun (WGS) entry which is preliminary data.</text>
</comment>
<dbReference type="CDD" id="cd02970">
    <property type="entry name" value="PRX_like2"/>
    <property type="match status" value="1"/>
</dbReference>
<keyword evidence="5" id="KW-0560">Oxidoreductase</keyword>
<keyword evidence="4" id="KW-0049">Antioxidant</keyword>
<evidence type="ECO:0000256" key="4">
    <source>
        <dbReference type="ARBA" id="ARBA00022862"/>
    </source>
</evidence>
<evidence type="ECO:0000256" key="6">
    <source>
        <dbReference type="ARBA" id="ARBA00023157"/>
    </source>
</evidence>
<evidence type="ECO:0000256" key="1">
    <source>
        <dbReference type="ARBA" id="ARBA00003330"/>
    </source>
</evidence>